<organism evidence="2 3">
    <name type="scientific">Lithospermum erythrorhizon</name>
    <name type="common">Purple gromwell</name>
    <name type="synonym">Lithospermum officinale var. erythrorhizon</name>
    <dbReference type="NCBI Taxonomy" id="34254"/>
    <lineage>
        <taxon>Eukaryota</taxon>
        <taxon>Viridiplantae</taxon>
        <taxon>Streptophyta</taxon>
        <taxon>Embryophyta</taxon>
        <taxon>Tracheophyta</taxon>
        <taxon>Spermatophyta</taxon>
        <taxon>Magnoliopsida</taxon>
        <taxon>eudicotyledons</taxon>
        <taxon>Gunneridae</taxon>
        <taxon>Pentapetalae</taxon>
        <taxon>asterids</taxon>
        <taxon>lamiids</taxon>
        <taxon>Boraginales</taxon>
        <taxon>Boraginaceae</taxon>
        <taxon>Boraginoideae</taxon>
        <taxon>Lithospermeae</taxon>
        <taxon>Lithospermum</taxon>
    </lineage>
</organism>
<gene>
    <name evidence="2" type="ORF">LIER_27599</name>
</gene>
<dbReference type="Proteomes" id="UP001454036">
    <property type="component" value="Unassembled WGS sequence"/>
</dbReference>
<dbReference type="EMBL" id="BAABME010008937">
    <property type="protein sequence ID" value="GAA0174152.1"/>
    <property type="molecule type" value="Genomic_DNA"/>
</dbReference>
<proteinExistence type="predicted"/>
<comment type="caution">
    <text evidence="2">The sequence shown here is derived from an EMBL/GenBank/DDBJ whole genome shotgun (WGS) entry which is preliminary data.</text>
</comment>
<evidence type="ECO:0000259" key="1">
    <source>
        <dbReference type="Pfam" id="PF13966"/>
    </source>
</evidence>
<dbReference type="InterPro" id="IPR026960">
    <property type="entry name" value="RVT-Znf"/>
</dbReference>
<protein>
    <recommendedName>
        <fullName evidence="1">Reverse transcriptase zinc-binding domain-containing protein</fullName>
    </recommendedName>
</protein>
<name>A0AAV3RGJ5_LITER</name>
<sequence length="189" mass="22317">MRFNDKESVADVWGRQITFTIRGITSNILKVKEAMAAVDCSREDALRWDNYEQISYSRVLSSMRQSADKVRWHKISWSKSNVPKHYFIAWLACLRKLPTKDKMMSWNVIDNMKCVLCDGDEEAGHLFFECNFARGICSRMLFRLHWNRRPGTWEEELDFKTEKCDGRSFKARLSRVVFCAANYHKRQSV</sequence>
<dbReference type="Pfam" id="PF13966">
    <property type="entry name" value="zf-RVT"/>
    <property type="match status" value="1"/>
</dbReference>
<reference evidence="2 3" key="1">
    <citation type="submission" date="2024-01" db="EMBL/GenBank/DDBJ databases">
        <title>The complete chloroplast genome sequence of Lithospermum erythrorhizon: insights into the phylogenetic relationship among Boraginaceae species and the maternal lineages of purple gromwells.</title>
        <authorList>
            <person name="Okada T."/>
            <person name="Watanabe K."/>
        </authorList>
    </citation>
    <scope>NUCLEOTIDE SEQUENCE [LARGE SCALE GENOMIC DNA]</scope>
</reference>
<accession>A0AAV3RGJ5</accession>
<evidence type="ECO:0000313" key="2">
    <source>
        <dbReference type="EMBL" id="GAA0174152.1"/>
    </source>
</evidence>
<dbReference type="AlphaFoldDB" id="A0AAV3RGJ5"/>
<evidence type="ECO:0000313" key="3">
    <source>
        <dbReference type="Proteomes" id="UP001454036"/>
    </source>
</evidence>
<feature type="domain" description="Reverse transcriptase zinc-binding" evidence="1">
    <location>
        <begin position="60"/>
        <end position="135"/>
    </location>
</feature>
<keyword evidence="3" id="KW-1185">Reference proteome</keyword>